<sequence length="61" mass="7237">MVWIPSSWVITIGITLLTIIFGGWKRFDIRRSFNIFFTVIFTLQAIIYIVLIVLNHFGRYD</sequence>
<reference evidence="2" key="1">
    <citation type="submission" date="2022-06" db="EMBL/GenBank/DDBJ databases">
        <authorList>
            <person name="Berger JAMES D."/>
            <person name="Berger JAMES D."/>
        </authorList>
    </citation>
    <scope>NUCLEOTIDE SEQUENCE [LARGE SCALE GENOMIC DNA]</scope>
</reference>
<evidence type="ECO:0000313" key="2">
    <source>
        <dbReference type="Proteomes" id="UP000050792"/>
    </source>
</evidence>
<proteinExistence type="predicted"/>
<evidence type="ECO:0000313" key="3">
    <source>
        <dbReference type="WBParaSite" id="SRDH1_44720.1"/>
    </source>
</evidence>
<keyword evidence="1" id="KW-1133">Transmembrane helix</keyword>
<keyword evidence="1" id="KW-0812">Transmembrane</keyword>
<organism evidence="2 3">
    <name type="scientific">Schistosoma rodhaini</name>
    <dbReference type="NCBI Taxonomy" id="6188"/>
    <lineage>
        <taxon>Eukaryota</taxon>
        <taxon>Metazoa</taxon>
        <taxon>Spiralia</taxon>
        <taxon>Lophotrochozoa</taxon>
        <taxon>Platyhelminthes</taxon>
        <taxon>Trematoda</taxon>
        <taxon>Digenea</taxon>
        <taxon>Strigeidida</taxon>
        <taxon>Schistosomatoidea</taxon>
        <taxon>Schistosomatidae</taxon>
        <taxon>Schistosoma</taxon>
    </lineage>
</organism>
<dbReference type="WBParaSite" id="SRDH1_44720.1">
    <property type="protein sequence ID" value="SRDH1_44720.1"/>
    <property type="gene ID" value="SRDH1_44720"/>
</dbReference>
<keyword evidence="1" id="KW-0472">Membrane</keyword>
<protein>
    <submittedName>
        <fullName evidence="3">Uncharacterized protein</fullName>
    </submittedName>
</protein>
<dbReference type="AlphaFoldDB" id="A0AA85FCM1"/>
<feature type="transmembrane region" description="Helical" evidence="1">
    <location>
        <begin position="6"/>
        <end position="24"/>
    </location>
</feature>
<evidence type="ECO:0000256" key="1">
    <source>
        <dbReference type="SAM" id="Phobius"/>
    </source>
</evidence>
<dbReference type="Proteomes" id="UP000050792">
    <property type="component" value="Unassembled WGS sequence"/>
</dbReference>
<reference evidence="3" key="2">
    <citation type="submission" date="2023-11" db="UniProtKB">
        <authorList>
            <consortium name="WormBaseParasite"/>
        </authorList>
    </citation>
    <scope>IDENTIFICATION</scope>
</reference>
<feature type="transmembrane region" description="Helical" evidence="1">
    <location>
        <begin position="36"/>
        <end position="57"/>
    </location>
</feature>
<accession>A0AA85FCM1</accession>
<keyword evidence="2" id="KW-1185">Reference proteome</keyword>
<name>A0AA85FCM1_9TREM</name>